<dbReference type="InterPro" id="IPR052337">
    <property type="entry name" value="SAT4-like"/>
</dbReference>
<evidence type="ECO:0000256" key="2">
    <source>
        <dbReference type="ARBA" id="ARBA00022692"/>
    </source>
</evidence>
<evidence type="ECO:0000313" key="9">
    <source>
        <dbReference type="EMBL" id="PIG84424.1"/>
    </source>
</evidence>
<evidence type="ECO:0000256" key="4">
    <source>
        <dbReference type="ARBA" id="ARBA00023136"/>
    </source>
</evidence>
<feature type="region of interest" description="Disordered" evidence="6">
    <location>
        <begin position="369"/>
        <end position="389"/>
    </location>
</feature>
<evidence type="ECO:0000256" key="5">
    <source>
        <dbReference type="ARBA" id="ARBA00038359"/>
    </source>
</evidence>
<keyword evidence="3 7" id="KW-1133">Transmembrane helix</keyword>
<organism evidence="9 10">
    <name type="scientific">Aspergillus arachidicola</name>
    <dbReference type="NCBI Taxonomy" id="656916"/>
    <lineage>
        <taxon>Eukaryota</taxon>
        <taxon>Fungi</taxon>
        <taxon>Dikarya</taxon>
        <taxon>Ascomycota</taxon>
        <taxon>Pezizomycotina</taxon>
        <taxon>Eurotiomycetes</taxon>
        <taxon>Eurotiomycetidae</taxon>
        <taxon>Eurotiales</taxon>
        <taxon>Aspergillaceae</taxon>
        <taxon>Aspergillus</taxon>
        <taxon>Aspergillus subgen. Circumdati</taxon>
    </lineage>
</organism>
<feature type="transmembrane region" description="Helical" evidence="7">
    <location>
        <begin position="26"/>
        <end position="46"/>
    </location>
</feature>
<evidence type="ECO:0000259" key="8">
    <source>
        <dbReference type="Pfam" id="PF20684"/>
    </source>
</evidence>
<feature type="compositionally biased region" description="Polar residues" evidence="6">
    <location>
        <begin position="379"/>
        <end position="389"/>
    </location>
</feature>
<proteinExistence type="inferred from homology"/>
<keyword evidence="4 7" id="KW-0472">Membrane</keyword>
<feature type="transmembrane region" description="Helical" evidence="7">
    <location>
        <begin position="145"/>
        <end position="170"/>
    </location>
</feature>
<reference evidence="9 10" key="1">
    <citation type="submission" date="2017-05" db="EMBL/GenBank/DDBJ databases">
        <title>Genome sequence for an aflatoxigenic pathogen of Argentinian peanut, Aspergillus arachidicola.</title>
        <authorList>
            <person name="Moore G."/>
            <person name="Beltz S.B."/>
            <person name="Mack B.M."/>
        </authorList>
    </citation>
    <scope>NUCLEOTIDE SEQUENCE [LARGE SCALE GENOMIC DNA]</scope>
    <source>
        <strain evidence="9 10">CBS 117610</strain>
    </source>
</reference>
<keyword evidence="10" id="KW-1185">Reference proteome</keyword>
<keyword evidence="2 7" id="KW-0812">Transmembrane</keyword>
<dbReference type="STRING" id="656916.A0A2G7FUZ0"/>
<evidence type="ECO:0000256" key="1">
    <source>
        <dbReference type="ARBA" id="ARBA00004141"/>
    </source>
</evidence>
<sequence>MGGFEPVPVGCYRCRETMSPFEVESWIWYGVTVFVIILRFISRLLLVKSVKALQVEDYLMLLVLCFYTGLVVTLNRIEHAQTNLMKPGDEAHLTPESIEDRVYGSKLVVATEQCMLATIWGCKGCLLLLYARLTEGIKQQLAVKILAGYVVGSYVLLEILYFAVWCRPFYNYWAVPTPNEQCSTATHHLIMTMVFNISSDILMMCIPLPLLISASLPLRSKITLVGVFSMGTFIILCATLSKVYSFKDPFSPQWLFWYVREASTAVCVANIPNCWSLVRRVFNLSSWTGSSHSKGRTHHYTPYAYGTGTYSRTRRHTSSQKKGLWTSVTMSGVRKTESAEEIIKEDPEQQAHQGIPLEIWHQTSIHVTEELPRPDDSHNGSTTTVPGRG</sequence>
<dbReference type="Pfam" id="PF20684">
    <property type="entry name" value="Fung_rhodopsin"/>
    <property type="match status" value="1"/>
</dbReference>
<dbReference type="EMBL" id="NEXV01000382">
    <property type="protein sequence ID" value="PIG84424.1"/>
    <property type="molecule type" value="Genomic_DNA"/>
</dbReference>
<feature type="transmembrane region" description="Helical" evidence="7">
    <location>
        <begin position="58"/>
        <end position="77"/>
    </location>
</feature>
<gene>
    <name evidence="9" type="ORF">AARAC_002318</name>
</gene>
<dbReference type="PANTHER" id="PTHR33048:SF30">
    <property type="entry name" value="FAMILY DECARBOXYLASE, PUTATIVE (AFU_ORTHOLOGUE AFUA_7G00920)-RELATED"/>
    <property type="match status" value="1"/>
</dbReference>
<evidence type="ECO:0000256" key="7">
    <source>
        <dbReference type="SAM" id="Phobius"/>
    </source>
</evidence>
<feature type="domain" description="Rhodopsin" evidence="8">
    <location>
        <begin position="38"/>
        <end position="280"/>
    </location>
</feature>
<dbReference type="GO" id="GO:0016020">
    <property type="term" value="C:membrane"/>
    <property type="evidence" value="ECO:0007669"/>
    <property type="project" value="UniProtKB-SubCell"/>
</dbReference>
<dbReference type="PANTHER" id="PTHR33048">
    <property type="entry name" value="PTH11-LIKE INTEGRAL MEMBRANE PROTEIN (AFU_ORTHOLOGUE AFUA_5G11245)"/>
    <property type="match status" value="1"/>
</dbReference>
<dbReference type="Proteomes" id="UP000231358">
    <property type="component" value="Unassembled WGS sequence"/>
</dbReference>
<evidence type="ECO:0000256" key="6">
    <source>
        <dbReference type="SAM" id="MobiDB-lite"/>
    </source>
</evidence>
<name>A0A2G7FUZ0_9EURO</name>
<comment type="subcellular location">
    <subcellularLocation>
        <location evidence="1">Membrane</location>
        <topology evidence="1">Multi-pass membrane protein</topology>
    </subcellularLocation>
</comment>
<evidence type="ECO:0000313" key="10">
    <source>
        <dbReference type="Proteomes" id="UP000231358"/>
    </source>
</evidence>
<feature type="transmembrane region" description="Helical" evidence="7">
    <location>
        <begin position="115"/>
        <end position="133"/>
    </location>
</feature>
<evidence type="ECO:0000256" key="3">
    <source>
        <dbReference type="ARBA" id="ARBA00022989"/>
    </source>
</evidence>
<dbReference type="AlphaFoldDB" id="A0A2G7FUZ0"/>
<feature type="transmembrane region" description="Helical" evidence="7">
    <location>
        <begin position="224"/>
        <end position="244"/>
    </location>
</feature>
<dbReference type="InterPro" id="IPR049326">
    <property type="entry name" value="Rhodopsin_dom_fungi"/>
</dbReference>
<feature type="transmembrane region" description="Helical" evidence="7">
    <location>
        <begin position="190"/>
        <end position="212"/>
    </location>
</feature>
<comment type="caution">
    <text evidence="9">The sequence shown here is derived from an EMBL/GenBank/DDBJ whole genome shotgun (WGS) entry which is preliminary data.</text>
</comment>
<comment type="similarity">
    <text evidence="5">Belongs to the SAT4 family.</text>
</comment>
<feature type="compositionally biased region" description="Basic and acidic residues" evidence="6">
    <location>
        <begin position="369"/>
        <end position="378"/>
    </location>
</feature>
<protein>
    <recommendedName>
        <fullName evidence="8">Rhodopsin domain-containing protein</fullName>
    </recommendedName>
</protein>
<accession>A0A2G7FUZ0</accession>